<comment type="caution">
    <text evidence="2">The sequence shown here is derived from an EMBL/GenBank/DDBJ whole genome shotgun (WGS) entry which is preliminary data.</text>
</comment>
<dbReference type="InterPro" id="IPR016181">
    <property type="entry name" value="Acyl_CoA_acyltransferase"/>
</dbReference>
<dbReference type="SUPFAM" id="SSF55729">
    <property type="entry name" value="Acyl-CoA N-acyltransferases (Nat)"/>
    <property type="match status" value="1"/>
</dbReference>
<protein>
    <submittedName>
        <fullName evidence="2">GNAT superfamily N-acetyltransferase</fullName>
    </submittedName>
</protein>
<keyword evidence="2" id="KW-0808">Transferase</keyword>
<reference evidence="2 3" key="1">
    <citation type="submission" date="2020-08" db="EMBL/GenBank/DDBJ databases">
        <title>Genome sequencing of Purple Non-Sulfur Bacteria from various extreme environments.</title>
        <authorList>
            <person name="Mayer M."/>
        </authorList>
    </citation>
    <scope>NUCLEOTIDE SEQUENCE [LARGE SCALE GENOMIC DNA]</scope>
    <source>
        <strain evidence="2 3">JA135</strain>
    </source>
</reference>
<gene>
    <name evidence="2" type="ORF">GGD88_000315</name>
</gene>
<evidence type="ECO:0000313" key="3">
    <source>
        <dbReference type="Proteomes" id="UP000555728"/>
    </source>
</evidence>
<evidence type="ECO:0000259" key="1">
    <source>
        <dbReference type="PROSITE" id="PS51186"/>
    </source>
</evidence>
<feature type="domain" description="N-acetyltransferase" evidence="1">
    <location>
        <begin position="3"/>
        <end position="189"/>
    </location>
</feature>
<dbReference type="RefSeq" id="WP_184431089.1">
    <property type="nucleotide sequence ID" value="NZ_JACIGI010000002.1"/>
</dbReference>
<dbReference type="GO" id="GO:0016747">
    <property type="term" value="F:acyltransferase activity, transferring groups other than amino-acyl groups"/>
    <property type="evidence" value="ECO:0007669"/>
    <property type="project" value="InterPro"/>
</dbReference>
<dbReference type="CDD" id="cd04301">
    <property type="entry name" value="NAT_SF"/>
    <property type="match status" value="1"/>
</dbReference>
<dbReference type="AlphaFoldDB" id="A0A7W6WJJ9"/>
<name>A0A7W6WJJ9_9PROT</name>
<sequence length="195" mass="21453">MTVTLRALTGPDLDAALPNLARLRIAVFRDFPYLYDGDEAYEQGYLRTYAETPGGVLVAALDGDRVVGAATGVPLAGEPAELREAVAAAGIDVAGTFYFGESVLLPAYRGQGIGVRFFEAREAHARAQGFTLAVFCAVVRPADHPRKPADYEPLDAFWRRRGYAPLPRVRCTFSWRDLDEETESRKPMAFWGKPL</sequence>
<proteinExistence type="predicted"/>
<dbReference type="Gene3D" id="3.40.630.30">
    <property type="match status" value="1"/>
</dbReference>
<dbReference type="EMBL" id="JACIGI010000002">
    <property type="protein sequence ID" value="MBB4284608.1"/>
    <property type="molecule type" value="Genomic_DNA"/>
</dbReference>
<keyword evidence="3" id="KW-1185">Reference proteome</keyword>
<dbReference type="Proteomes" id="UP000555728">
    <property type="component" value="Unassembled WGS sequence"/>
</dbReference>
<evidence type="ECO:0000313" key="2">
    <source>
        <dbReference type="EMBL" id="MBB4284608.1"/>
    </source>
</evidence>
<accession>A0A7W6WJJ9</accession>
<dbReference type="InterPro" id="IPR000182">
    <property type="entry name" value="GNAT_dom"/>
</dbReference>
<organism evidence="2 3">
    <name type="scientific">Roseospira goensis</name>
    <dbReference type="NCBI Taxonomy" id="391922"/>
    <lineage>
        <taxon>Bacteria</taxon>
        <taxon>Pseudomonadati</taxon>
        <taxon>Pseudomonadota</taxon>
        <taxon>Alphaproteobacteria</taxon>
        <taxon>Rhodospirillales</taxon>
        <taxon>Rhodospirillaceae</taxon>
        <taxon>Roseospira</taxon>
    </lineage>
</organism>
<dbReference type="Pfam" id="PF00583">
    <property type="entry name" value="Acetyltransf_1"/>
    <property type="match status" value="1"/>
</dbReference>
<dbReference type="PROSITE" id="PS51186">
    <property type="entry name" value="GNAT"/>
    <property type="match status" value="1"/>
</dbReference>